<dbReference type="Proteomes" id="UP001519460">
    <property type="component" value="Unassembled WGS sequence"/>
</dbReference>
<name>A0ABD0JMH5_9CAEN</name>
<sequence length="96" mass="10330">MGRGCRPCDQGLVSFGLRSVAAPSTSDQGLWKIITLADSASEAFVSTTAQIRRGVRTISRTDEETPGIVCIPGATRRARTLTGKRTYTGKTSVLKW</sequence>
<gene>
    <name evidence="1" type="ORF">BaRGS_00032563</name>
</gene>
<accession>A0ABD0JMH5</accession>
<dbReference type="EMBL" id="JACVVK020000382">
    <property type="protein sequence ID" value="KAK7476209.1"/>
    <property type="molecule type" value="Genomic_DNA"/>
</dbReference>
<evidence type="ECO:0000313" key="2">
    <source>
        <dbReference type="Proteomes" id="UP001519460"/>
    </source>
</evidence>
<proteinExistence type="predicted"/>
<keyword evidence="2" id="KW-1185">Reference proteome</keyword>
<dbReference type="AlphaFoldDB" id="A0ABD0JMH5"/>
<organism evidence="1 2">
    <name type="scientific">Batillaria attramentaria</name>
    <dbReference type="NCBI Taxonomy" id="370345"/>
    <lineage>
        <taxon>Eukaryota</taxon>
        <taxon>Metazoa</taxon>
        <taxon>Spiralia</taxon>
        <taxon>Lophotrochozoa</taxon>
        <taxon>Mollusca</taxon>
        <taxon>Gastropoda</taxon>
        <taxon>Caenogastropoda</taxon>
        <taxon>Sorbeoconcha</taxon>
        <taxon>Cerithioidea</taxon>
        <taxon>Batillariidae</taxon>
        <taxon>Batillaria</taxon>
    </lineage>
</organism>
<reference evidence="1 2" key="1">
    <citation type="journal article" date="2023" name="Sci. Data">
        <title>Genome assembly of the Korean intertidal mud-creeper Batillaria attramentaria.</title>
        <authorList>
            <person name="Patra A.K."/>
            <person name="Ho P.T."/>
            <person name="Jun S."/>
            <person name="Lee S.J."/>
            <person name="Kim Y."/>
            <person name="Won Y.J."/>
        </authorList>
    </citation>
    <scope>NUCLEOTIDE SEQUENCE [LARGE SCALE GENOMIC DNA]</scope>
    <source>
        <strain evidence="1">Wonlab-2016</strain>
    </source>
</reference>
<evidence type="ECO:0000313" key="1">
    <source>
        <dbReference type="EMBL" id="KAK7476209.1"/>
    </source>
</evidence>
<comment type="caution">
    <text evidence="1">The sequence shown here is derived from an EMBL/GenBank/DDBJ whole genome shotgun (WGS) entry which is preliminary data.</text>
</comment>
<protein>
    <submittedName>
        <fullName evidence="1">Uncharacterized protein</fullName>
    </submittedName>
</protein>